<protein>
    <recommendedName>
        <fullName evidence="1">chitinase</fullName>
        <ecNumber evidence="1">3.2.1.14</ecNumber>
    </recommendedName>
</protein>
<gene>
    <name evidence="4" type="ORF">CDD82_3737</name>
</gene>
<feature type="domain" description="GH18" evidence="3">
    <location>
        <begin position="18"/>
        <end position="366"/>
    </location>
</feature>
<comment type="caution">
    <text evidence="4">The sequence shown here is derived from an EMBL/GenBank/DDBJ whole genome shotgun (WGS) entry which is preliminary data.</text>
</comment>
<dbReference type="OrthoDB" id="73875at2759"/>
<accession>A0A2C5ZAR2</accession>
<dbReference type="Pfam" id="PF00704">
    <property type="entry name" value="Glyco_hydro_18"/>
    <property type="match status" value="1"/>
</dbReference>
<evidence type="ECO:0000256" key="1">
    <source>
        <dbReference type="ARBA" id="ARBA00012729"/>
    </source>
</evidence>
<dbReference type="PROSITE" id="PS51910">
    <property type="entry name" value="GH18_2"/>
    <property type="match status" value="1"/>
</dbReference>
<dbReference type="PANTHER" id="PTHR11177">
    <property type="entry name" value="CHITINASE"/>
    <property type="match status" value="1"/>
</dbReference>
<dbReference type="GO" id="GO:0008843">
    <property type="term" value="F:endochitinase activity"/>
    <property type="evidence" value="ECO:0007669"/>
    <property type="project" value="UniProtKB-EC"/>
</dbReference>
<reference evidence="4 5" key="1">
    <citation type="submission" date="2017-06" db="EMBL/GenBank/DDBJ databases">
        <title>Ant-infecting Ophiocordyceps genomes reveal a high diversity of potential behavioral manipulation genes and a possible major role for enterotoxins.</title>
        <authorList>
            <person name="De Bekker C."/>
            <person name="Evans H.C."/>
            <person name="Brachmann A."/>
            <person name="Hughes D.P."/>
        </authorList>
    </citation>
    <scope>NUCLEOTIDE SEQUENCE [LARGE SCALE GENOMIC DNA]</scope>
    <source>
        <strain evidence="4 5">1348a</strain>
    </source>
</reference>
<evidence type="ECO:0000259" key="3">
    <source>
        <dbReference type="PROSITE" id="PS51910"/>
    </source>
</evidence>
<dbReference type="InterPro" id="IPR011583">
    <property type="entry name" value="Chitinase_II/V-like_cat"/>
</dbReference>
<dbReference type="GO" id="GO:0006032">
    <property type="term" value="P:chitin catabolic process"/>
    <property type="evidence" value="ECO:0007669"/>
    <property type="project" value="TreeGrafter"/>
</dbReference>
<name>A0A2C5ZAR2_9HYPO</name>
<dbReference type="EMBL" id="NJEU01000291">
    <property type="protein sequence ID" value="PHH76963.1"/>
    <property type="molecule type" value="Genomic_DNA"/>
</dbReference>
<dbReference type="GO" id="GO:0008061">
    <property type="term" value="F:chitin binding"/>
    <property type="evidence" value="ECO:0007669"/>
    <property type="project" value="InterPro"/>
</dbReference>
<dbReference type="GO" id="GO:0005576">
    <property type="term" value="C:extracellular region"/>
    <property type="evidence" value="ECO:0007669"/>
    <property type="project" value="TreeGrafter"/>
</dbReference>
<dbReference type="Gene3D" id="3.20.20.80">
    <property type="entry name" value="Glycosidases"/>
    <property type="match status" value="1"/>
</dbReference>
<dbReference type="AlphaFoldDB" id="A0A2C5ZAR2"/>
<evidence type="ECO:0000313" key="4">
    <source>
        <dbReference type="EMBL" id="PHH76963.1"/>
    </source>
</evidence>
<keyword evidence="5" id="KW-1185">Reference proteome</keyword>
<sequence>MRSWALGLMATAVSAATPRYLIYFDQWHTESLPSREETAGINYITTAFAKSETFNTGTDYKPFMPVAQVRELFDKGAKVCMAIGGWGDTQGFGTAAATHESRKTFAKNVATTLDNLGYDCVDIDWEYPGGNGEDYKQITNDKKTSEIESYPQLLSEIKAAIGTKELSIATPGREADFIAYTAEQVPKISEAVDFVNVMAYDLMNRRDNQTLHMSGVQDSKKTIQLYLDRGMPASKINLGLPFYAKFFQTQGECKQAMGCPTVEMEDANGKDLGKSGAVTFSKAEASDAGLKQALAKGKLDAEQGGMWWWDPATKNFWTWDSPELMKRKVEEIVKPMGLGGIFAWSLGLDSNGYAHVKAMREGFQSMSKTPMC</sequence>
<evidence type="ECO:0000313" key="5">
    <source>
        <dbReference type="Proteomes" id="UP000224854"/>
    </source>
</evidence>
<evidence type="ECO:0000256" key="2">
    <source>
        <dbReference type="SAM" id="SignalP"/>
    </source>
</evidence>
<dbReference type="InterPro" id="IPR017853">
    <property type="entry name" value="GH"/>
</dbReference>
<dbReference type="GO" id="GO:0005975">
    <property type="term" value="P:carbohydrate metabolic process"/>
    <property type="evidence" value="ECO:0007669"/>
    <property type="project" value="InterPro"/>
</dbReference>
<dbReference type="SMART" id="SM00636">
    <property type="entry name" value="Glyco_18"/>
    <property type="match status" value="1"/>
</dbReference>
<feature type="chain" id="PRO_5012067103" description="chitinase" evidence="2">
    <location>
        <begin position="16"/>
        <end position="372"/>
    </location>
</feature>
<feature type="signal peptide" evidence="2">
    <location>
        <begin position="1"/>
        <end position="15"/>
    </location>
</feature>
<proteinExistence type="predicted"/>
<dbReference type="SUPFAM" id="SSF51445">
    <property type="entry name" value="(Trans)glycosidases"/>
    <property type="match status" value="1"/>
</dbReference>
<dbReference type="InterPro" id="IPR050314">
    <property type="entry name" value="Glycosyl_Hydrlase_18"/>
</dbReference>
<dbReference type="Proteomes" id="UP000224854">
    <property type="component" value="Unassembled WGS sequence"/>
</dbReference>
<dbReference type="InterPro" id="IPR001223">
    <property type="entry name" value="Glyco_hydro18_cat"/>
</dbReference>
<keyword evidence="2" id="KW-0732">Signal</keyword>
<organism evidence="4 5">
    <name type="scientific">Ophiocordyceps australis</name>
    <dbReference type="NCBI Taxonomy" id="1399860"/>
    <lineage>
        <taxon>Eukaryota</taxon>
        <taxon>Fungi</taxon>
        <taxon>Dikarya</taxon>
        <taxon>Ascomycota</taxon>
        <taxon>Pezizomycotina</taxon>
        <taxon>Sordariomycetes</taxon>
        <taxon>Hypocreomycetidae</taxon>
        <taxon>Hypocreales</taxon>
        <taxon>Ophiocordycipitaceae</taxon>
        <taxon>Ophiocordyceps</taxon>
    </lineage>
</organism>
<dbReference type="EC" id="3.2.1.14" evidence="1"/>
<dbReference type="PANTHER" id="PTHR11177:SF337">
    <property type="entry name" value="CHITINASE"/>
    <property type="match status" value="1"/>
</dbReference>